<dbReference type="Pfam" id="PF13403">
    <property type="entry name" value="Hint_2"/>
    <property type="match status" value="1"/>
</dbReference>
<protein>
    <submittedName>
        <fullName evidence="2">Hint domain-containing protein</fullName>
    </submittedName>
</protein>
<comment type="caution">
    <text evidence="2">The sequence shown here is derived from an EMBL/GenBank/DDBJ whole genome shotgun (WGS) entry which is preliminary data.</text>
</comment>
<proteinExistence type="predicted"/>
<dbReference type="SUPFAM" id="SSF51294">
    <property type="entry name" value="Hedgehog/intein (Hint) domain"/>
    <property type="match status" value="1"/>
</dbReference>
<dbReference type="Proteomes" id="UP000677812">
    <property type="component" value="Unassembled WGS sequence"/>
</dbReference>
<sequence>MYSGSFFTNSGSVYNVIENDDWCEDSFTVQVINANGKVLYNDVPDGVVSDNNDINDIGGPGSVYVSLPGSTGAINLLAGGETFFIGGNTHINLGGDIGSSTVINVVGGNVTYSGFFDFISRLTVNLSDGGSFRTGYGLFSACSNTAVQFGNGGGTLVINGGQDLIDLHRTAILNYNPSNSIIELQNTVKPITSYTIENFKNSTVRVTLYGGGKVLGLYVAQLAKGVTLASGRYDTSKSANNPLKIFYADGNTYIRTCFLAGASIETMDGLKAVEDISIGDLVTAYDLEGRAEGRVVQWVGQRQARIDAGLPDDEAGYPVRIVKDGIAPGVPSDDLLVTSEHCMLLDGVFVPVRMLVNGRTISYDRSVVSYQYYHIETENHAIIRANGALTESYLNTGNRNSFTQCGHVVSIGGSPVKSWEQDAAAPLASDMERVEPLFRALEQRADALGFARVPAVPVTQDAELMLRTNTGQTFEVLRCVEDSVFFRLPSGVSFVELLSRTSRPCDYVGPFCDDRRSLGVAVAGIMLHGLEGKSDLSAYRTDVECPGWHACEHSEVRWTSGAARIDLPSKMQDGIWALEVKIAASGPYLVEEVTRDQQVVGL</sequence>
<dbReference type="InterPro" id="IPR028992">
    <property type="entry name" value="Hedgehog/Intein_dom"/>
</dbReference>
<evidence type="ECO:0000259" key="1">
    <source>
        <dbReference type="Pfam" id="PF13403"/>
    </source>
</evidence>
<reference evidence="2 3" key="1">
    <citation type="submission" date="2021-04" db="EMBL/GenBank/DDBJ databases">
        <title>The complete genome sequence of Neokomagataea sp. TBRC 2177.</title>
        <authorList>
            <person name="Charoenyingcharoen P."/>
            <person name="Yukphan P."/>
        </authorList>
    </citation>
    <scope>NUCLEOTIDE SEQUENCE [LARGE SCALE GENOMIC DNA]</scope>
    <source>
        <strain evidence="2 3">TBRC 2177</strain>
    </source>
</reference>
<organism evidence="2 3">
    <name type="scientific">Neokomagataea anthophila</name>
    <dbReference type="NCBI Taxonomy" id="2826925"/>
    <lineage>
        <taxon>Bacteria</taxon>
        <taxon>Pseudomonadati</taxon>
        <taxon>Pseudomonadota</taxon>
        <taxon>Alphaproteobacteria</taxon>
        <taxon>Acetobacterales</taxon>
        <taxon>Acetobacteraceae</taxon>
        <taxon>Neokomagataea</taxon>
    </lineage>
</organism>
<evidence type="ECO:0000313" key="3">
    <source>
        <dbReference type="Proteomes" id="UP000677812"/>
    </source>
</evidence>
<dbReference type="EMBL" id="JAGRQH010000011">
    <property type="protein sequence ID" value="MBR0560626.1"/>
    <property type="molecule type" value="Genomic_DNA"/>
</dbReference>
<dbReference type="Gene3D" id="2.170.16.10">
    <property type="entry name" value="Hedgehog/Intein (Hint) domain"/>
    <property type="match status" value="1"/>
</dbReference>
<gene>
    <name evidence="2" type="ORF">KB213_11255</name>
</gene>
<feature type="domain" description="Hedgehog/Intein (Hint)" evidence="1">
    <location>
        <begin position="256"/>
        <end position="396"/>
    </location>
</feature>
<dbReference type="RefSeq" id="WP_211683186.1">
    <property type="nucleotide sequence ID" value="NZ_JAGRQH010000011.1"/>
</dbReference>
<name>A0ABS5EA05_9PROT</name>
<evidence type="ECO:0000313" key="2">
    <source>
        <dbReference type="EMBL" id="MBR0560626.1"/>
    </source>
</evidence>
<dbReference type="InterPro" id="IPR036844">
    <property type="entry name" value="Hint_dom_sf"/>
</dbReference>
<keyword evidence="3" id="KW-1185">Reference proteome</keyword>
<accession>A0ABS5EA05</accession>